<comment type="caution">
    <text evidence="9">Lacks conserved residue(s) required for the propagation of feature annotation.</text>
</comment>
<dbReference type="PANTHER" id="PTHR46330">
    <property type="entry name" value="TUMOR NECROSIS FACTOR RECEPTOR SUPERFAMILY MEMBER 10B"/>
    <property type="match status" value="1"/>
</dbReference>
<dbReference type="PROSITE" id="PS50050">
    <property type="entry name" value="TNFR_NGFR_2"/>
    <property type="match status" value="2"/>
</dbReference>
<dbReference type="GO" id="GO:0004888">
    <property type="term" value="F:transmembrane signaling receptor activity"/>
    <property type="evidence" value="ECO:0007669"/>
    <property type="project" value="UniProtKB-ARBA"/>
</dbReference>
<organism evidence="12 13">
    <name type="scientific">Nothocercus julius</name>
    <dbReference type="NCBI Taxonomy" id="2585813"/>
    <lineage>
        <taxon>Eukaryota</taxon>
        <taxon>Metazoa</taxon>
        <taxon>Chordata</taxon>
        <taxon>Craniata</taxon>
        <taxon>Vertebrata</taxon>
        <taxon>Euteleostomi</taxon>
        <taxon>Archelosauria</taxon>
        <taxon>Archosauria</taxon>
        <taxon>Dinosauria</taxon>
        <taxon>Saurischia</taxon>
        <taxon>Theropoda</taxon>
        <taxon>Coelurosauria</taxon>
        <taxon>Aves</taxon>
        <taxon>Palaeognathae</taxon>
        <taxon>Tinamiformes</taxon>
        <taxon>Tinamidae</taxon>
        <taxon>Nothocercus</taxon>
    </lineage>
</organism>
<dbReference type="GO" id="GO:0036462">
    <property type="term" value="P:TRAIL-activated apoptotic signaling pathway"/>
    <property type="evidence" value="ECO:0007669"/>
    <property type="project" value="TreeGrafter"/>
</dbReference>
<feature type="disulfide bond" evidence="9">
    <location>
        <begin position="72"/>
        <end position="90"/>
    </location>
</feature>
<keyword evidence="5" id="KW-0472">Membrane</keyword>
<dbReference type="AlphaFoldDB" id="A0A7K7WTE1"/>
<feature type="disulfide bond" evidence="9">
    <location>
        <begin position="9"/>
        <end position="24"/>
    </location>
</feature>
<accession>A0A7K7WTE1</accession>
<dbReference type="InterPro" id="IPR001368">
    <property type="entry name" value="TNFR/NGFR_Cys_rich_reg"/>
</dbReference>
<evidence type="ECO:0000313" key="13">
    <source>
        <dbReference type="Proteomes" id="UP000531559"/>
    </source>
</evidence>
<comment type="subcellular location">
    <subcellularLocation>
        <location evidence="1">Membrane</location>
    </subcellularLocation>
</comment>
<dbReference type="PANTHER" id="PTHR46330:SF17">
    <property type="entry name" value="TUMOR NECROSIS FACTOR RECEPTOR SUPERFAMILY, MEMBER 10B"/>
    <property type="match status" value="1"/>
</dbReference>
<evidence type="ECO:0000256" key="5">
    <source>
        <dbReference type="ARBA" id="ARBA00023136"/>
    </source>
</evidence>
<feature type="domain" description="TNFR-Cys" evidence="11">
    <location>
        <begin position="8"/>
        <end position="48"/>
    </location>
</feature>
<dbReference type="FunFam" id="2.10.50.10:FF:000004">
    <property type="entry name" value="Tumor necrosis factor receptor superfamily member 6"/>
    <property type="match status" value="1"/>
</dbReference>
<dbReference type="InterPro" id="IPR011029">
    <property type="entry name" value="DEATH-like_dom_sf"/>
</dbReference>
<dbReference type="Gene3D" id="1.10.533.10">
    <property type="entry name" value="Death Domain, Fas"/>
    <property type="match status" value="1"/>
</dbReference>
<dbReference type="Proteomes" id="UP000531559">
    <property type="component" value="Unassembled WGS sequence"/>
</dbReference>
<feature type="disulfide bond" evidence="9">
    <location>
        <begin position="27"/>
        <end position="40"/>
    </location>
</feature>
<dbReference type="SMART" id="SM00005">
    <property type="entry name" value="DEATH"/>
    <property type="match status" value="1"/>
</dbReference>
<dbReference type="InterPro" id="IPR034029">
    <property type="entry name" value="TNFRSF10A/B_death"/>
</dbReference>
<feature type="domain" description="TNFR-Cys" evidence="11">
    <location>
        <begin position="49"/>
        <end position="90"/>
    </location>
</feature>
<feature type="disulfide bond" evidence="9">
    <location>
        <begin position="30"/>
        <end position="48"/>
    </location>
</feature>
<comment type="caution">
    <text evidence="12">The sequence shown here is derived from an EMBL/GenBank/DDBJ whole genome shotgun (WGS) entry which is preliminary data.</text>
</comment>
<reference evidence="12 13" key="1">
    <citation type="submission" date="2019-09" db="EMBL/GenBank/DDBJ databases">
        <title>Bird 10,000 Genomes (B10K) Project - Family phase.</title>
        <authorList>
            <person name="Zhang G."/>
        </authorList>
    </citation>
    <scope>NUCLEOTIDE SEQUENCE [LARGE SCALE GENOMIC DNA]</scope>
    <source>
        <strain evidence="12">B10K-MSB-01</strain>
    </source>
</reference>
<evidence type="ECO:0000256" key="1">
    <source>
        <dbReference type="ARBA" id="ARBA00004370"/>
    </source>
</evidence>
<name>A0A7K7WTE1_9AVES</name>
<evidence type="ECO:0000259" key="10">
    <source>
        <dbReference type="PROSITE" id="PS50017"/>
    </source>
</evidence>
<keyword evidence="3" id="KW-0732">Signal</keyword>
<evidence type="ECO:0000259" key="11">
    <source>
        <dbReference type="PROSITE" id="PS50050"/>
    </source>
</evidence>
<evidence type="ECO:0000256" key="4">
    <source>
        <dbReference type="ARBA" id="ARBA00022737"/>
    </source>
</evidence>
<dbReference type="InterPro" id="IPR052491">
    <property type="entry name" value="TNFRSF10"/>
</dbReference>
<protein>
    <submittedName>
        <fullName evidence="12">TR10B factor</fullName>
    </submittedName>
</protein>
<keyword evidence="8" id="KW-0325">Glycoprotein</keyword>
<evidence type="ECO:0000256" key="6">
    <source>
        <dbReference type="ARBA" id="ARBA00023157"/>
    </source>
</evidence>
<evidence type="ECO:0000313" key="12">
    <source>
        <dbReference type="EMBL" id="NXA56556.1"/>
    </source>
</evidence>
<feature type="repeat" description="TNFR-Cys" evidence="9">
    <location>
        <begin position="8"/>
        <end position="48"/>
    </location>
</feature>
<feature type="non-terminal residue" evidence="12">
    <location>
        <position position="1"/>
    </location>
</feature>
<dbReference type="SUPFAM" id="SSF47986">
    <property type="entry name" value="DEATH domain"/>
    <property type="match status" value="1"/>
</dbReference>
<gene>
    <name evidence="12" type="primary">Tnfrsf10b</name>
    <name evidence="12" type="ORF">NOTJUL_R06570</name>
</gene>
<dbReference type="OrthoDB" id="9417953at2759"/>
<dbReference type="SMART" id="SM00208">
    <property type="entry name" value="TNFR"/>
    <property type="match status" value="2"/>
</dbReference>
<dbReference type="CDD" id="cd08315">
    <property type="entry name" value="Death_TRAILR_DR4_DR5"/>
    <property type="match status" value="1"/>
</dbReference>
<keyword evidence="4" id="KW-0677">Repeat</keyword>
<proteinExistence type="predicted"/>
<keyword evidence="13" id="KW-1185">Reference proteome</keyword>
<feature type="non-terminal residue" evidence="12">
    <location>
        <position position="312"/>
    </location>
</feature>
<dbReference type="Pfam" id="PF00531">
    <property type="entry name" value="Death"/>
    <property type="match status" value="1"/>
</dbReference>
<keyword evidence="6 9" id="KW-1015">Disulfide bond</keyword>
<evidence type="ECO:0000256" key="3">
    <source>
        <dbReference type="ARBA" id="ARBA00022729"/>
    </source>
</evidence>
<evidence type="ECO:0000256" key="2">
    <source>
        <dbReference type="ARBA" id="ARBA00022703"/>
    </source>
</evidence>
<dbReference type="EMBL" id="VZSV01000391">
    <property type="protein sequence ID" value="NXA56556.1"/>
    <property type="molecule type" value="Genomic_DNA"/>
</dbReference>
<dbReference type="GO" id="GO:0009986">
    <property type="term" value="C:cell surface"/>
    <property type="evidence" value="ECO:0007669"/>
    <property type="project" value="TreeGrafter"/>
</dbReference>
<feature type="disulfide bond" evidence="9">
    <location>
        <begin position="50"/>
        <end position="65"/>
    </location>
</feature>
<evidence type="ECO:0000256" key="9">
    <source>
        <dbReference type="PROSITE-ProRule" id="PRU00206"/>
    </source>
</evidence>
<evidence type="ECO:0000256" key="7">
    <source>
        <dbReference type="ARBA" id="ARBA00023170"/>
    </source>
</evidence>
<sequence>NGSSKCLPCKEDEYIEYPNDFPKCFGCRTCREDQVQLSPCTATKNTQCGCKNGTFCSPDHPCEMCQKCRSRCLDGEVEKAPCTPHSDRQCGPPTRAASSLWGKCWTAGGGRMGLRVGDLGGCCEPCCPRNRDCKAQLPDACLLLPPQDYILLQLRRCAPGGLGMQDNDHNEQVSQKQQQELLSAKPGLGAPVMEVCECLWSFMPSIMTSSILTVVLERSFYIFSEEIDYKDWRKYGRALDLRENDIVFACKKEEYSPEALVQMLRTWLQKQGMKASVNVLLETLDQIDLGGVAERISSLLVQKGFFQYEEVS</sequence>
<dbReference type="GO" id="GO:0005886">
    <property type="term" value="C:plasma membrane"/>
    <property type="evidence" value="ECO:0007669"/>
    <property type="project" value="TreeGrafter"/>
</dbReference>
<feature type="domain" description="Death" evidence="10">
    <location>
        <begin position="231"/>
        <end position="300"/>
    </location>
</feature>
<keyword evidence="7" id="KW-0675">Receptor</keyword>
<dbReference type="InterPro" id="IPR000488">
    <property type="entry name" value="Death_dom"/>
</dbReference>
<keyword evidence="2" id="KW-0053">Apoptosis</keyword>
<dbReference type="PROSITE" id="PS50017">
    <property type="entry name" value="DEATH_DOMAIN"/>
    <property type="match status" value="1"/>
</dbReference>
<dbReference type="Pfam" id="PF00020">
    <property type="entry name" value="TNFR_c6"/>
    <property type="match status" value="2"/>
</dbReference>
<feature type="repeat" description="TNFR-Cys" evidence="9">
    <location>
        <begin position="49"/>
        <end position="90"/>
    </location>
</feature>
<dbReference type="SUPFAM" id="SSF57586">
    <property type="entry name" value="TNF receptor-like"/>
    <property type="match status" value="1"/>
</dbReference>
<dbReference type="GO" id="GO:0043065">
    <property type="term" value="P:positive regulation of apoptotic process"/>
    <property type="evidence" value="ECO:0007669"/>
    <property type="project" value="TreeGrafter"/>
</dbReference>
<dbReference type="Gene3D" id="2.10.50.10">
    <property type="entry name" value="Tumor Necrosis Factor Receptor, subunit A, domain 2"/>
    <property type="match status" value="2"/>
</dbReference>
<evidence type="ECO:0000256" key="8">
    <source>
        <dbReference type="ARBA" id="ARBA00023180"/>
    </source>
</evidence>